<name>A0ABS4CK25_9ENTE</name>
<evidence type="ECO:0000256" key="1">
    <source>
        <dbReference type="ARBA" id="ARBA00005417"/>
    </source>
</evidence>
<dbReference type="InterPro" id="IPR027417">
    <property type="entry name" value="P-loop_NTPase"/>
</dbReference>
<dbReference type="Proteomes" id="UP000673375">
    <property type="component" value="Unassembled WGS sequence"/>
</dbReference>
<dbReference type="Pfam" id="PF00005">
    <property type="entry name" value="ABC_tran"/>
    <property type="match status" value="1"/>
</dbReference>
<dbReference type="EMBL" id="JAEDXU010000003">
    <property type="protein sequence ID" value="MBP1046149.1"/>
    <property type="molecule type" value="Genomic_DNA"/>
</dbReference>
<dbReference type="GO" id="GO:0005524">
    <property type="term" value="F:ATP binding"/>
    <property type="evidence" value="ECO:0007669"/>
    <property type="project" value="UniProtKB-KW"/>
</dbReference>
<organism evidence="4 5">
    <name type="scientific">Enterococcus larvae</name>
    <dbReference type="NCBI Taxonomy" id="2794352"/>
    <lineage>
        <taxon>Bacteria</taxon>
        <taxon>Bacillati</taxon>
        <taxon>Bacillota</taxon>
        <taxon>Bacilli</taxon>
        <taxon>Lactobacillales</taxon>
        <taxon>Enterococcaceae</taxon>
        <taxon>Enterococcus</taxon>
    </lineage>
</organism>
<protein>
    <submittedName>
        <fullName evidence="4">ATP-binding cassette domain-containing protein</fullName>
    </submittedName>
</protein>
<keyword evidence="2" id="KW-0813">Transport</keyword>
<dbReference type="InterPro" id="IPR003439">
    <property type="entry name" value="ABC_transporter-like_ATP-bd"/>
</dbReference>
<keyword evidence="5" id="KW-1185">Reference proteome</keyword>
<gene>
    <name evidence="4" type="ORF">I6N96_07625</name>
</gene>
<evidence type="ECO:0000256" key="2">
    <source>
        <dbReference type="ARBA" id="ARBA00022448"/>
    </source>
</evidence>
<comment type="caution">
    <text evidence="4">The sequence shown here is derived from an EMBL/GenBank/DDBJ whole genome shotgun (WGS) entry which is preliminary data.</text>
</comment>
<dbReference type="PANTHER" id="PTHR43335">
    <property type="entry name" value="ABC TRANSPORTER, ATP-BINDING PROTEIN"/>
    <property type="match status" value="1"/>
</dbReference>
<keyword evidence="4" id="KW-0067">ATP-binding</keyword>
<comment type="similarity">
    <text evidence="1">Belongs to the ABC transporter superfamily.</text>
</comment>
<dbReference type="PROSITE" id="PS50893">
    <property type="entry name" value="ABC_TRANSPORTER_2"/>
    <property type="match status" value="1"/>
</dbReference>
<feature type="domain" description="ABC transporter" evidence="3">
    <location>
        <begin position="1"/>
        <end position="188"/>
    </location>
</feature>
<evidence type="ECO:0000259" key="3">
    <source>
        <dbReference type="PROSITE" id="PS50893"/>
    </source>
</evidence>
<dbReference type="SUPFAM" id="SSF52540">
    <property type="entry name" value="P-loop containing nucleoside triphosphate hydrolases"/>
    <property type="match status" value="1"/>
</dbReference>
<reference evidence="4 5" key="1">
    <citation type="submission" date="2020-12" db="EMBL/GenBank/DDBJ databases">
        <title>Vagococcus allomyrinae sp. nov. and Enterococcus lavae sp. nov., isolated from the larvae of Allomyrina dichotoma.</title>
        <authorList>
            <person name="Lee S.D."/>
        </authorList>
    </citation>
    <scope>NUCLEOTIDE SEQUENCE [LARGE SCALE GENOMIC DNA]</scope>
    <source>
        <strain evidence="4 5">BWM-S5</strain>
    </source>
</reference>
<evidence type="ECO:0000313" key="5">
    <source>
        <dbReference type="Proteomes" id="UP000673375"/>
    </source>
</evidence>
<dbReference type="PANTHER" id="PTHR43335:SF8">
    <property type="entry name" value="ABC TRANSPORTER, ATP-BINDING PROTEIN"/>
    <property type="match status" value="1"/>
</dbReference>
<keyword evidence="4" id="KW-0547">Nucleotide-binding</keyword>
<sequence>MMKLLLGLQKPSSGAMFFMGNRLSEKSTEIYTRSGSMIEESAFYGNLTAAENLEILAEMRGVTKYRAIKTALENVRLDTAGKKKFKEFSMGMKQRLGIAAALLHEPELLILDEPINGLDPMGIKEIREMLLFLNQKYGTTILISSHILSEIEQMVDTIGFLNKGYLIEEVSLQELQDRNRDFVKVKVDDVKRACFLLEDELGISDYEVSEDDFLRVYAKQLDTATMTSCFVKAGVAVSEITSQTFQLEEYFSQLIGGEKHAFNN</sequence>
<evidence type="ECO:0000313" key="4">
    <source>
        <dbReference type="EMBL" id="MBP1046149.1"/>
    </source>
</evidence>
<accession>A0ABS4CK25</accession>
<proteinExistence type="inferred from homology"/>
<dbReference type="Gene3D" id="3.40.50.300">
    <property type="entry name" value="P-loop containing nucleotide triphosphate hydrolases"/>
    <property type="match status" value="1"/>
</dbReference>